<dbReference type="RefSeq" id="WP_320332019.1">
    <property type="nucleotide sequence ID" value="NZ_JAVRDO010000012.1"/>
</dbReference>
<dbReference type="EMBL" id="JAVRDO010000012">
    <property type="protein sequence ID" value="MDX9688675.1"/>
    <property type="molecule type" value="Genomic_DNA"/>
</dbReference>
<feature type="domain" description="Lnb N-terminal periplasmic" evidence="1">
    <location>
        <begin position="252"/>
        <end position="405"/>
    </location>
</feature>
<feature type="domain" description="DUF7844" evidence="2">
    <location>
        <begin position="3"/>
        <end position="227"/>
    </location>
</feature>
<protein>
    <submittedName>
        <fullName evidence="3">DUF4105 domain-containing protein</fullName>
    </submittedName>
</protein>
<evidence type="ECO:0000313" key="4">
    <source>
        <dbReference type="Proteomes" id="UP001281217"/>
    </source>
</evidence>
<gene>
    <name evidence="3" type="ORF">RED13_000217</name>
</gene>
<evidence type="ECO:0000313" key="3">
    <source>
        <dbReference type="EMBL" id="MDX9688675.1"/>
    </source>
</evidence>
<evidence type="ECO:0000259" key="1">
    <source>
        <dbReference type="Pfam" id="PF13387"/>
    </source>
</evidence>
<reference evidence="4" key="1">
    <citation type="submission" date="2023-07" db="EMBL/GenBank/DDBJ databases">
        <authorList>
            <person name="de Witt J."/>
        </authorList>
    </citation>
    <scope>NUCLEOTIDE SEQUENCE [LARGE SCALE GENOMIC DNA]</scope>
    <source>
        <strain evidence="4">FZJ</strain>
    </source>
</reference>
<evidence type="ECO:0000259" key="2">
    <source>
        <dbReference type="Pfam" id="PF25226"/>
    </source>
</evidence>
<dbReference type="Pfam" id="PF25226">
    <property type="entry name" value="DUF7844"/>
    <property type="match status" value="1"/>
</dbReference>
<dbReference type="InterPro" id="IPR025178">
    <property type="entry name" value="Lnb_N"/>
</dbReference>
<comment type="caution">
    <text evidence="3">The sequence shown here is derived from an EMBL/GenBank/DDBJ whole genome shotgun (WGS) entry which is preliminary data.</text>
</comment>
<proteinExistence type="predicted"/>
<dbReference type="Pfam" id="PF13387">
    <property type="entry name" value="Lnb_N"/>
    <property type="match status" value="1"/>
</dbReference>
<dbReference type="InterPro" id="IPR057166">
    <property type="entry name" value="DUF7844"/>
</dbReference>
<dbReference type="Proteomes" id="UP001281217">
    <property type="component" value="Unassembled WGS sequence"/>
</dbReference>
<name>A0ABU5C0W0_9GAMM</name>
<keyword evidence="4" id="KW-1185">Reference proteome</keyword>
<organism evidence="3 4">
    <name type="scientific">Halopseudomonas formosensis</name>
    <dbReference type="NCBI Taxonomy" id="1002526"/>
    <lineage>
        <taxon>Bacteria</taxon>
        <taxon>Pseudomonadati</taxon>
        <taxon>Pseudomonadota</taxon>
        <taxon>Gammaproteobacteria</taxon>
        <taxon>Pseudomonadales</taxon>
        <taxon>Pseudomonadaceae</taxon>
        <taxon>Halopseudomonas</taxon>
    </lineage>
</organism>
<sequence>MRLEPDARQLSDAQRALTLQLLSEVDERLPPRMRQQLDRTVQVRWSYGLPEQVMGRASRTDRILLNGRFLDQLLESESATLPGRTHPDLYTELQAALIHELAHLYDQGRYWHPAEALQLRYCRTRFETQSSPGLPAICRGQINRRYTLSDSPRLLDLAGWPEQVGRRNLRERINRQRLRTPDPYELEDAQEFVAVNLEYFLLDPEYGCRRPGLAAFFRDHFSWEPATVLPCASSLPYLSAELNAEHAALGWLDPKRIYQVHYLLAEPDDSWAGRWGHSMLRLVICAPGRAPGPECVLDLQHHLVLSYRAFVDDLQLSSWDGLTGVYPSRLFFLPLQRVIDEYTRTELRSLTSVPLNLSPAQINDLAVHAISQHWSYDGVYYFVGNNCAVETLKLLRTGSHHAALLDLDSQTPQGLLDLLQARGLADASPLRDAEQARRMGYRFDSYRQRYQQLYETIRRALALGPTSVDQWLEMLATDRARYLSETDLRTTAALLMLEQAALRRQVQRLQHELKQRYLSDGAGDTLLNEAGDLMQQLLRGGSVLSRPADLLDSGYGLPQPADRHLLESRARQQYTSLLAMSDRIEEQLPMLFTARQRSELEGIGSNIQQLQQQLRRLHREAGGLQLP</sequence>
<accession>A0ABU5C0W0</accession>